<feature type="domain" description="CID" evidence="2">
    <location>
        <begin position="2"/>
        <end position="139"/>
    </location>
</feature>
<dbReference type="AlphaFoldDB" id="A0A9D4YWS8"/>
<accession>A0A9D4YWS8</accession>
<evidence type="ECO:0000313" key="3">
    <source>
        <dbReference type="EMBL" id="KAI3430378.1"/>
    </source>
</evidence>
<reference evidence="3" key="2">
    <citation type="submission" date="2020-11" db="EMBL/GenBank/DDBJ databases">
        <authorList>
            <person name="Cecchin M."/>
            <person name="Marcolungo L."/>
            <person name="Rossato M."/>
            <person name="Girolomoni L."/>
            <person name="Cosentino E."/>
            <person name="Cuine S."/>
            <person name="Li-Beisson Y."/>
            <person name="Delledonne M."/>
            <person name="Ballottari M."/>
        </authorList>
    </citation>
    <scope>NUCLEOTIDE SEQUENCE</scope>
    <source>
        <strain evidence="3">211/11P</strain>
        <tissue evidence="3">Whole cell</tissue>
    </source>
</reference>
<dbReference type="Proteomes" id="UP001055712">
    <property type="component" value="Unassembled WGS sequence"/>
</dbReference>
<organism evidence="3 4">
    <name type="scientific">Chlorella vulgaris</name>
    <name type="common">Green alga</name>
    <dbReference type="NCBI Taxonomy" id="3077"/>
    <lineage>
        <taxon>Eukaryota</taxon>
        <taxon>Viridiplantae</taxon>
        <taxon>Chlorophyta</taxon>
        <taxon>core chlorophytes</taxon>
        <taxon>Trebouxiophyceae</taxon>
        <taxon>Chlorellales</taxon>
        <taxon>Chlorellaceae</taxon>
        <taxon>Chlorella clade</taxon>
        <taxon>Chlorella</taxon>
    </lineage>
</organism>
<proteinExistence type="predicted"/>
<sequence>MSGWPREAEWRELLRRASKQATRDLLDTLADIAVRDDKLAYKAVCALIVHEMKQMKACYRLKLLYVMSTILRQSKSRRADKDRYAPRFAPLLDTVADLLAVLPAEQLASVIKVLDLWWCDDIFDPATTAALQARFKALLEAARAGGGNGSRGGGGGGGRAAADGSSGMGTATRPTLSVSGATTIGMPPPGSYQQQLQQQQQQYPPRQQVLQQPLSPAAILLSSMSPGSFSADPPADTAPPSAAASQGQPPTLLSKSVGGGAAAGDSLSSVPPPAVAPSMHTVGSSSQLLPHSAAEPPAAVYDPFDVLGDGGGGSVLPIMPAVPACSVAGTGTPPLQQQPGELMRPSAWQQDQQPPPPPPYWPALPLPAPYQHPLPPSNQQLPPPPPYQPPPPPPPILQARIEDAGAPRLPLPPQPPPLADVVKAPLALHGNGALGAEPRKRKSRWDPAAGAGDER</sequence>
<gene>
    <name evidence="3" type="ORF">D9Q98_004973</name>
</gene>
<dbReference type="EMBL" id="SIDB01000007">
    <property type="protein sequence ID" value="KAI3430378.1"/>
    <property type="molecule type" value="Genomic_DNA"/>
</dbReference>
<dbReference type="Gene3D" id="1.25.40.90">
    <property type="match status" value="1"/>
</dbReference>
<evidence type="ECO:0000259" key="2">
    <source>
        <dbReference type="PROSITE" id="PS51391"/>
    </source>
</evidence>
<dbReference type="InterPro" id="IPR008942">
    <property type="entry name" value="ENTH_VHS"/>
</dbReference>
<name>A0A9D4YWS8_CHLVU</name>
<feature type="compositionally biased region" description="Low complexity" evidence="1">
    <location>
        <begin position="228"/>
        <end position="256"/>
    </location>
</feature>
<dbReference type="SMART" id="SM00582">
    <property type="entry name" value="RPR"/>
    <property type="match status" value="1"/>
</dbReference>
<dbReference type="SUPFAM" id="SSF48464">
    <property type="entry name" value="ENTH/VHS domain"/>
    <property type="match status" value="1"/>
</dbReference>
<keyword evidence="4" id="KW-1185">Reference proteome</keyword>
<protein>
    <recommendedName>
        <fullName evidence="2">CID domain-containing protein</fullName>
    </recommendedName>
</protein>
<dbReference type="OrthoDB" id="79367at2759"/>
<feature type="region of interest" description="Disordered" evidence="1">
    <location>
        <begin position="223"/>
        <end position="291"/>
    </location>
</feature>
<evidence type="ECO:0000313" key="4">
    <source>
        <dbReference type="Proteomes" id="UP001055712"/>
    </source>
</evidence>
<dbReference type="InterPro" id="IPR006569">
    <property type="entry name" value="CID_dom"/>
</dbReference>
<feature type="compositionally biased region" description="Gly residues" evidence="1">
    <location>
        <begin position="146"/>
        <end position="159"/>
    </location>
</feature>
<feature type="region of interest" description="Disordered" evidence="1">
    <location>
        <begin position="146"/>
        <end position="209"/>
    </location>
</feature>
<reference evidence="3" key="1">
    <citation type="journal article" date="2019" name="Plant J.">
        <title>Chlorella vulgaris genome assembly and annotation reveals the molecular basis for metabolic acclimation to high light conditions.</title>
        <authorList>
            <person name="Cecchin M."/>
            <person name="Marcolungo L."/>
            <person name="Rossato M."/>
            <person name="Girolomoni L."/>
            <person name="Cosentino E."/>
            <person name="Cuine S."/>
            <person name="Li-Beisson Y."/>
            <person name="Delledonne M."/>
            <person name="Ballottari M."/>
        </authorList>
    </citation>
    <scope>NUCLEOTIDE SEQUENCE</scope>
    <source>
        <strain evidence="3">211/11P</strain>
    </source>
</reference>
<dbReference type="PROSITE" id="PS51391">
    <property type="entry name" value="CID"/>
    <property type="match status" value="1"/>
</dbReference>
<dbReference type="Pfam" id="PF04818">
    <property type="entry name" value="CID"/>
    <property type="match status" value="1"/>
</dbReference>
<evidence type="ECO:0000256" key="1">
    <source>
        <dbReference type="SAM" id="MobiDB-lite"/>
    </source>
</evidence>
<feature type="compositionally biased region" description="Low complexity" evidence="1">
    <location>
        <begin position="160"/>
        <end position="169"/>
    </location>
</feature>
<feature type="compositionally biased region" description="Pro residues" evidence="1">
    <location>
        <begin position="353"/>
        <end position="396"/>
    </location>
</feature>
<feature type="region of interest" description="Disordered" evidence="1">
    <location>
        <begin position="329"/>
        <end position="455"/>
    </location>
</feature>
<feature type="compositionally biased region" description="Low complexity" evidence="1">
    <location>
        <begin position="191"/>
        <end position="209"/>
    </location>
</feature>
<comment type="caution">
    <text evidence="3">The sequence shown here is derived from an EMBL/GenBank/DDBJ whole genome shotgun (WGS) entry which is preliminary data.</text>
</comment>
<feature type="compositionally biased region" description="Polar residues" evidence="1">
    <location>
        <begin position="172"/>
        <end position="182"/>
    </location>
</feature>
<feature type="compositionally biased region" description="Pro residues" evidence="1">
    <location>
        <begin position="409"/>
        <end position="418"/>
    </location>
</feature>